<dbReference type="PANTHER" id="PTHR43781:SF1">
    <property type="entry name" value="SACCHAROPINE DEHYDROGENASE"/>
    <property type="match status" value="1"/>
</dbReference>
<keyword evidence="3" id="KW-1185">Reference proteome</keyword>
<dbReference type="EMBL" id="CP036259">
    <property type="protein sequence ID" value="QDR79898.1"/>
    <property type="molecule type" value="Genomic_DNA"/>
</dbReference>
<dbReference type="KEGG" id="sted:SPTER_12000"/>
<dbReference type="RefSeq" id="WP_144349483.1">
    <property type="nucleotide sequence ID" value="NZ_CP036259.1"/>
</dbReference>
<dbReference type="InterPro" id="IPR005097">
    <property type="entry name" value="Sacchrp_dh_NADP-bd"/>
</dbReference>
<feature type="domain" description="Saccharopine dehydrogenase NADP binding" evidence="1">
    <location>
        <begin position="3"/>
        <end position="105"/>
    </location>
</feature>
<evidence type="ECO:0000313" key="3">
    <source>
        <dbReference type="Proteomes" id="UP000320776"/>
    </source>
</evidence>
<dbReference type="Proteomes" id="UP000320776">
    <property type="component" value="Chromosome"/>
</dbReference>
<dbReference type="SUPFAM" id="SSF51735">
    <property type="entry name" value="NAD(P)-binding Rossmann-fold domains"/>
    <property type="match status" value="1"/>
</dbReference>
<gene>
    <name evidence="2" type="ORF">SPTER_12000</name>
</gene>
<name>A0A517DRG1_9FIRM</name>
<dbReference type="OrthoDB" id="1221575at2"/>
<organism evidence="2 3">
    <name type="scientific">Sporomusa termitida</name>
    <dbReference type="NCBI Taxonomy" id="2377"/>
    <lineage>
        <taxon>Bacteria</taxon>
        <taxon>Bacillati</taxon>
        <taxon>Bacillota</taxon>
        <taxon>Negativicutes</taxon>
        <taxon>Selenomonadales</taxon>
        <taxon>Sporomusaceae</taxon>
        <taxon>Sporomusa</taxon>
    </lineage>
</organism>
<dbReference type="InterPro" id="IPR036291">
    <property type="entry name" value="NAD(P)-bd_dom_sf"/>
</dbReference>
<sequence>MIGVIGGYGDVGLQAVRMLQKWGKVRLKIGGRNPAEARKNLGVEFAETEWVPVDAENVQSVEHFLAGCELVINCTGPSSRLGGRVAGMCLAKGCHHIDAGVNKELESLHGAPYNTISLYAAGAVPGLSGLLPRWLAKSFDQLESMLCYIGSLDRFTASAAEDYLAGASGRGNKPLAAWQNGSCRLSVLRRRERIQLPFFAREVTLYPYFDQEAEFVASSLLLNNGEWYIASDGKQVSSLLEEVCGQFLTERETAIRRLCRASEIDSAGRQRYINFIIQLSGKINGCRIDRTLVLQADRPAVLTGLAAAAAGMAVLAGEIPPGVCPLAEIVDPCSVVTRLVNANGIKQLKVFEGPIEQLLQQVEGEI</sequence>
<accession>A0A517DRG1</accession>
<protein>
    <submittedName>
        <fullName evidence="2">Saccharopine dehydrogenase NADP binding domain protein</fullName>
    </submittedName>
</protein>
<dbReference type="Pfam" id="PF03435">
    <property type="entry name" value="Sacchrp_dh_NADP"/>
    <property type="match status" value="1"/>
</dbReference>
<evidence type="ECO:0000313" key="2">
    <source>
        <dbReference type="EMBL" id="QDR79898.1"/>
    </source>
</evidence>
<dbReference type="Gene3D" id="3.40.50.720">
    <property type="entry name" value="NAD(P)-binding Rossmann-like Domain"/>
    <property type="match status" value="1"/>
</dbReference>
<dbReference type="AlphaFoldDB" id="A0A517DRG1"/>
<dbReference type="PANTHER" id="PTHR43781">
    <property type="entry name" value="SACCHAROPINE DEHYDROGENASE"/>
    <property type="match status" value="1"/>
</dbReference>
<evidence type="ECO:0000259" key="1">
    <source>
        <dbReference type="Pfam" id="PF03435"/>
    </source>
</evidence>
<reference evidence="2 3" key="1">
    <citation type="submission" date="2019-02" db="EMBL/GenBank/DDBJ databases">
        <title>Closed genome of Sporomusa termitida DSM 4440.</title>
        <authorList>
            <person name="Poehlein A."/>
            <person name="Daniel R."/>
        </authorList>
    </citation>
    <scope>NUCLEOTIDE SEQUENCE [LARGE SCALE GENOMIC DNA]</scope>
    <source>
        <strain evidence="2 3">DSM 4440</strain>
    </source>
</reference>
<proteinExistence type="predicted"/>